<proteinExistence type="predicted"/>
<feature type="compositionally biased region" description="Low complexity" evidence="1">
    <location>
        <begin position="25"/>
        <end position="40"/>
    </location>
</feature>
<feature type="region of interest" description="Disordered" evidence="1">
    <location>
        <begin position="1"/>
        <end position="41"/>
    </location>
</feature>
<dbReference type="OrthoDB" id="10543063at2759"/>
<keyword evidence="3" id="KW-1185">Reference proteome</keyword>
<evidence type="ECO:0000313" key="2">
    <source>
        <dbReference type="EMBL" id="KAF1927783.1"/>
    </source>
</evidence>
<gene>
    <name evidence="2" type="ORF">M421DRAFT_421624</name>
</gene>
<organism evidence="2 3">
    <name type="scientific">Didymella exigua CBS 183.55</name>
    <dbReference type="NCBI Taxonomy" id="1150837"/>
    <lineage>
        <taxon>Eukaryota</taxon>
        <taxon>Fungi</taxon>
        <taxon>Dikarya</taxon>
        <taxon>Ascomycota</taxon>
        <taxon>Pezizomycotina</taxon>
        <taxon>Dothideomycetes</taxon>
        <taxon>Pleosporomycetidae</taxon>
        <taxon>Pleosporales</taxon>
        <taxon>Pleosporineae</taxon>
        <taxon>Didymellaceae</taxon>
        <taxon>Didymella</taxon>
    </lineage>
</organism>
<evidence type="ECO:0000256" key="1">
    <source>
        <dbReference type="SAM" id="MobiDB-lite"/>
    </source>
</evidence>
<name>A0A6A5RJZ3_9PLEO</name>
<dbReference type="AlphaFoldDB" id="A0A6A5RJZ3"/>
<dbReference type="Proteomes" id="UP000800082">
    <property type="component" value="Unassembled WGS sequence"/>
</dbReference>
<sequence>MPRAPPGLGKAGKTTNFRPIDRRSLAPAHSSSSRTSDPTSGHPITGLMECCCAPGPLTFPDGVYRHCVMILTDAATWAVSCIWPSHGMMMRPFRGGTVEGSKPGQLCGCIDAQMQHGASTLSPLGSAHLPSSEGAVWVHAPELATLNGDSVEYLHD</sequence>
<evidence type="ECO:0000313" key="3">
    <source>
        <dbReference type="Proteomes" id="UP000800082"/>
    </source>
</evidence>
<reference evidence="2" key="1">
    <citation type="journal article" date="2020" name="Stud. Mycol.">
        <title>101 Dothideomycetes genomes: a test case for predicting lifestyles and emergence of pathogens.</title>
        <authorList>
            <person name="Haridas S."/>
            <person name="Albert R."/>
            <person name="Binder M."/>
            <person name="Bloem J."/>
            <person name="Labutti K."/>
            <person name="Salamov A."/>
            <person name="Andreopoulos B."/>
            <person name="Baker S."/>
            <person name="Barry K."/>
            <person name="Bills G."/>
            <person name="Bluhm B."/>
            <person name="Cannon C."/>
            <person name="Castanera R."/>
            <person name="Culley D."/>
            <person name="Daum C."/>
            <person name="Ezra D."/>
            <person name="Gonzalez J."/>
            <person name="Henrissat B."/>
            <person name="Kuo A."/>
            <person name="Liang C."/>
            <person name="Lipzen A."/>
            <person name="Lutzoni F."/>
            <person name="Magnuson J."/>
            <person name="Mondo S."/>
            <person name="Nolan M."/>
            <person name="Ohm R."/>
            <person name="Pangilinan J."/>
            <person name="Park H.-J."/>
            <person name="Ramirez L."/>
            <person name="Alfaro M."/>
            <person name="Sun H."/>
            <person name="Tritt A."/>
            <person name="Yoshinaga Y."/>
            <person name="Zwiers L.-H."/>
            <person name="Turgeon B."/>
            <person name="Goodwin S."/>
            <person name="Spatafora J."/>
            <person name="Crous P."/>
            <person name="Grigoriev I."/>
        </authorList>
    </citation>
    <scope>NUCLEOTIDE SEQUENCE</scope>
    <source>
        <strain evidence="2">CBS 183.55</strain>
    </source>
</reference>
<protein>
    <submittedName>
        <fullName evidence="2">Uncharacterized protein</fullName>
    </submittedName>
</protein>
<dbReference type="GeneID" id="54350564"/>
<accession>A0A6A5RJZ3</accession>
<dbReference type="RefSeq" id="XP_033448035.1">
    <property type="nucleotide sequence ID" value="XM_033592896.1"/>
</dbReference>
<dbReference type="EMBL" id="ML978971">
    <property type="protein sequence ID" value="KAF1927783.1"/>
    <property type="molecule type" value="Genomic_DNA"/>
</dbReference>